<keyword evidence="2 5" id="KW-0285">Flavoprotein</keyword>
<dbReference type="SUPFAM" id="SSF56425">
    <property type="entry name" value="Succinate dehydrogenase/fumarate reductase flavoprotein, catalytic domain"/>
    <property type="match status" value="1"/>
</dbReference>
<dbReference type="Proteomes" id="UP000462362">
    <property type="component" value="Unassembled WGS sequence"/>
</dbReference>
<evidence type="ECO:0000256" key="4">
    <source>
        <dbReference type="ARBA" id="ARBA00023002"/>
    </source>
</evidence>
<organism evidence="7 8">
    <name type="scientific">Parasutterella excrementihominis</name>
    <dbReference type="NCBI Taxonomy" id="487175"/>
    <lineage>
        <taxon>Bacteria</taxon>
        <taxon>Pseudomonadati</taxon>
        <taxon>Pseudomonadota</taxon>
        <taxon>Betaproteobacteria</taxon>
        <taxon>Burkholderiales</taxon>
        <taxon>Sutterellaceae</taxon>
        <taxon>Parasutterella</taxon>
    </lineage>
</organism>
<dbReference type="PANTHER" id="PTHR43400:SF7">
    <property type="entry name" value="FAD-DEPENDENT OXIDOREDUCTASE 2 FAD BINDING DOMAIN-CONTAINING PROTEIN"/>
    <property type="match status" value="1"/>
</dbReference>
<accession>A0A6I3RYU6</accession>
<proteinExistence type="inferred from homology"/>
<dbReference type="GO" id="GO:0010181">
    <property type="term" value="F:FMN binding"/>
    <property type="evidence" value="ECO:0007669"/>
    <property type="project" value="InterPro"/>
</dbReference>
<dbReference type="InterPro" id="IPR010960">
    <property type="entry name" value="Flavocytochrome_c"/>
</dbReference>
<evidence type="ECO:0000256" key="1">
    <source>
        <dbReference type="ARBA" id="ARBA00001974"/>
    </source>
</evidence>
<dbReference type="EMBL" id="WNCL01000006">
    <property type="protein sequence ID" value="MTU42676.1"/>
    <property type="molecule type" value="Genomic_DNA"/>
</dbReference>
<dbReference type="PANTHER" id="PTHR43400">
    <property type="entry name" value="FUMARATE REDUCTASE"/>
    <property type="match status" value="1"/>
</dbReference>
<feature type="domain" description="FAD-dependent oxidoreductase 2 FAD-binding" evidence="6">
    <location>
        <begin position="25"/>
        <end position="445"/>
    </location>
</feature>
<dbReference type="AlphaFoldDB" id="A0A6I3RYU6"/>
<dbReference type="NCBIfam" id="TIGR01813">
    <property type="entry name" value="flavo_cyto_c"/>
    <property type="match status" value="1"/>
</dbReference>
<keyword evidence="4 5" id="KW-0560">Oxidoreductase</keyword>
<dbReference type="InterPro" id="IPR036188">
    <property type="entry name" value="FAD/NAD-bd_sf"/>
</dbReference>
<dbReference type="InterPro" id="IPR027477">
    <property type="entry name" value="Succ_DH/fumarate_Rdtase_cat_sf"/>
</dbReference>
<dbReference type="SUPFAM" id="SSF51905">
    <property type="entry name" value="FAD/NAD(P)-binding domain"/>
    <property type="match status" value="1"/>
</dbReference>
<feature type="signal peptide" evidence="5">
    <location>
        <begin position="1"/>
        <end position="20"/>
    </location>
</feature>
<dbReference type="RefSeq" id="WP_021867590.1">
    <property type="nucleotide sequence ID" value="NZ_CAKVUT010000104.1"/>
</dbReference>
<comment type="cofactor">
    <cofactor evidence="1">
        <name>FAD</name>
        <dbReference type="ChEBI" id="CHEBI:57692"/>
    </cofactor>
</comment>
<evidence type="ECO:0000313" key="7">
    <source>
        <dbReference type="EMBL" id="MTU42676.1"/>
    </source>
</evidence>
<evidence type="ECO:0000313" key="8">
    <source>
        <dbReference type="Proteomes" id="UP000462362"/>
    </source>
</evidence>
<feature type="chain" id="PRO_5031677737" evidence="5">
    <location>
        <begin position="21"/>
        <end position="486"/>
    </location>
</feature>
<reference evidence="7 8" key="1">
    <citation type="journal article" date="2019" name="Nat. Med.">
        <title>A library of human gut bacterial isolates paired with longitudinal multiomics data enables mechanistic microbiome research.</title>
        <authorList>
            <person name="Poyet M."/>
            <person name="Groussin M."/>
            <person name="Gibbons S.M."/>
            <person name="Avila-Pacheco J."/>
            <person name="Jiang X."/>
            <person name="Kearney S.M."/>
            <person name="Perrotta A.R."/>
            <person name="Berdy B."/>
            <person name="Zhao S."/>
            <person name="Lieberman T.D."/>
            <person name="Swanson P.K."/>
            <person name="Smith M."/>
            <person name="Roesemann S."/>
            <person name="Alexander J.E."/>
            <person name="Rich S.A."/>
            <person name="Livny J."/>
            <person name="Vlamakis H."/>
            <person name="Clish C."/>
            <person name="Bullock K."/>
            <person name="Deik A."/>
            <person name="Scott J."/>
            <person name="Pierce K.A."/>
            <person name="Xavier R.J."/>
            <person name="Alm E.J."/>
        </authorList>
    </citation>
    <scope>NUCLEOTIDE SEQUENCE [LARGE SCALE GENOMIC DNA]</scope>
    <source>
        <strain evidence="7 8">BIOML-A2</strain>
    </source>
</reference>
<name>A0A6I3RYU6_9BURK</name>
<dbReference type="Gene3D" id="3.50.50.60">
    <property type="entry name" value="FAD/NAD(P)-binding domain"/>
    <property type="match status" value="1"/>
</dbReference>
<dbReference type="Gene3D" id="3.90.700.10">
    <property type="entry name" value="Succinate dehydrogenase/fumarate reductase flavoprotein, catalytic domain"/>
    <property type="match status" value="1"/>
</dbReference>
<comment type="caution">
    <text evidence="7">The sequence shown here is derived from an EMBL/GenBank/DDBJ whole genome shotgun (WGS) entry which is preliminary data.</text>
</comment>
<dbReference type="Pfam" id="PF00890">
    <property type="entry name" value="FAD_binding_2"/>
    <property type="match status" value="1"/>
</dbReference>
<keyword evidence="5" id="KW-0732">Signal</keyword>
<dbReference type="GO" id="GO:0016627">
    <property type="term" value="F:oxidoreductase activity, acting on the CH-CH group of donors"/>
    <property type="evidence" value="ECO:0007669"/>
    <property type="project" value="UniProtKB-ARBA"/>
</dbReference>
<dbReference type="PRINTS" id="PR00368">
    <property type="entry name" value="FADPNR"/>
</dbReference>
<protein>
    <submittedName>
        <fullName evidence="7">Flavocytochrome c</fullName>
    </submittedName>
</protein>
<keyword evidence="3 5" id="KW-0274">FAD</keyword>
<comment type="similarity">
    <text evidence="5">Belongs to the FAD-dependent oxidoreductase 2 family. FRD/SDH subfamily.</text>
</comment>
<sequence length="486" mass="51123">MQKILLASLVSAAFAMPAVAAEQADVVIIGSGGAGLSAAVTAHDLGKKVIVLEKMAMVGGNTNRAAGGLNAAETKPQAKLGIKDSIESHFNDTIKGGHYLNNPDLDHKLTDNAKYSVDFINDLGGDLNDVGMMAGASQKRAHRPTGGGFVGAEVVRTLYKASKDRNIDIRTMADAQKLIVKDGKVVGVQFKQGKKPAQIVHAKAVVIASGGFSANQAMVAKIDPKLKGFATTNQPGATGDGIIMGEKVGAATVDMKQIQTHPTVVPGNGEMITEAVRGNGAILVNKEGKRFINELQTRDVVSAAELKQTDKVGYLFFDNSVRKSLKAIETYIKKGLVTEGKTPEELAQKLGINADNLKTTLAEYAKFQADKKDAQFGRADMPRPLTEAPYYAVMVTPAVHHTMGGLRINTEAQVLNHKGNVIPGLFAAGEVTGGVHGGNRLGGNAMADIVTFGRIAGRNAAENPTGVIIPRATPPQTAEKLAHEAK</sequence>
<evidence type="ECO:0000256" key="5">
    <source>
        <dbReference type="RuleBase" id="RU366062"/>
    </source>
</evidence>
<evidence type="ECO:0000256" key="3">
    <source>
        <dbReference type="ARBA" id="ARBA00022827"/>
    </source>
</evidence>
<dbReference type="InterPro" id="IPR050315">
    <property type="entry name" value="FAD-oxidoreductase_2"/>
</dbReference>
<dbReference type="InterPro" id="IPR003953">
    <property type="entry name" value="FAD-dep_OxRdtase_2_FAD-bd"/>
</dbReference>
<gene>
    <name evidence="7" type="ORF">GMD42_03365</name>
</gene>
<evidence type="ECO:0000259" key="6">
    <source>
        <dbReference type="Pfam" id="PF00890"/>
    </source>
</evidence>
<dbReference type="FunFam" id="3.90.700.10:FF:000007">
    <property type="entry name" value="NADH-dependent fumarate reductase"/>
    <property type="match status" value="1"/>
</dbReference>
<evidence type="ECO:0000256" key="2">
    <source>
        <dbReference type="ARBA" id="ARBA00022630"/>
    </source>
</evidence>